<comment type="caution">
    <text evidence="1">The sequence shown here is derived from an EMBL/GenBank/DDBJ whole genome shotgun (WGS) entry which is preliminary data.</text>
</comment>
<accession>A0AAN4SGE8</accession>
<evidence type="ECO:0000313" key="1">
    <source>
        <dbReference type="EMBL" id="EYA12230.1"/>
    </source>
</evidence>
<evidence type="ECO:0000313" key="2">
    <source>
        <dbReference type="Proteomes" id="UP000022433"/>
    </source>
</evidence>
<dbReference type="AlphaFoldDB" id="A0AAN4SGE8"/>
<protein>
    <submittedName>
        <fullName evidence="1">Uncharacterized protein</fullName>
    </submittedName>
</protein>
<sequence length="42" mass="4977">MGISTGIRNILIPCYQLLRMETLLTSKQYSKHYIHPVQMREL</sequence>
<proteinExistence type="predicted"/>
<dbReference type="EMBL" id="JGEA01000041">
    <property type="protein sequence ID" value="EYA12230.1"/>
    <property type="molecule type" value="Genomic_DNA"/>
</dbReference>
<name>A0AAN4SGE8_BACFG</name>
<organism evidence="1 2">
    <name type="scientific">Bacteroides fragilis str. 1007-1-F #10</name>
    <dbReference type="NCBI Taxonomy" id="1339295"/>
    <lineage>
        <taxon>Bacteria</taxon>
        <taxon>Pseudomonadati</taxon>
        <taxon>Bacteroidota</taxon>
        <taxon>Bacteroidia</taxon>
        <taxon>Bacteroidales</taxon>
        <taxon>Bacteroidaceae</taxon>
        <taxon>Bacteroides</taxon>
    </lineage>
</organism>
<gene>
    <name evidence="1" type="ORF">M104_4703</name>
</gene>
<dbReference type="Proteomes" id="UP000022433">
    <property type="component" value="Unassembled WGS sequence"/>
</dbReference>
<reference evidence="1 2" key="1">
    <citation type="submission" date="2014-02" db="EMBL/GenBank/DDBJ databases">
        <authorList>
            <person name="Sears C."/>
            <person name="Carroll K."/>
            <person name="Sack B.R."/>
            <person name="Qadri F."/>
            <person name="Myers L.L."/>
            <person name="Chung G.-T."/>
            <person name="Escheverria P."/>
            <person name="Fraser C.M."/>
            <person name="Sadzewicz L."/>
            <person name="Shefchek K.A."/>
            <person name="Tallon L."/>
            <person name="Das S.P."/>
            <person name="Daugherty S."/>
            <person name="Mongodin E.F."/>
        </authorList>
    </citation>
    <scope>NUCLEOTIDE SEQUENCE [LARGE SCALE GENOMIC DNA]</scope>
    <source>
        <strain evidence="1 2">1007-1-F #10</strain>
    </source>
</reference>